<name>A0ABQ7JYH1_9FUNG</name>
<accession>A0ABQ7JYH1</accession>
<dbReference type="EMBL" id="JAAAIM010000463">
    <property type="protein sequence ID" value="KAG0287742.1"/>
    <property type="molecule type" value="Genomic_DNA"/>
</dbReference>
<dbReference type="Proteomes" id="UP001194696">
    <property type="component" value="Unassembled WGS sequence"/>
</dbReference>
<sequence>MLCGCPALKCLTLKTMTAEEGSHIRVLTRADFFIPDTDVFDDIDSSEPTAPPARQPKCVIAYSLHILKMTGQWVLDDSLVPVFFYDTFPKLRTMTLKGVSGFTLPALVDCLRTKAMRISELVTTIPGPTTEEGRELGLVRRIGRRMELEYWDYGVTLRGGEEYKLLKDPRKGWE</sequence>
<reference evidence="1 2" key="1">
    <citation type="journal article" date="2020" name="Fungal Divers.">
        <title>Resolving the Mortierellaceae phylogeny through synthesis of multi-gene phylogenetics and phylogenomics.</title>
        <authorList>
            <person name="Vandepol N."/>
            <person name="Liber J."/>
            <person name="Desiro A."/>
            <person name="Na H."/>
            <person name="Kennedy M."/>
            <person name="Barry K."/>
            <person name="Grigoriev I.V."/>
            <person name="Miller A.N."/>
            <person name="O'Donnell K."/>
            <person name="Stajich J.E."/>
            <person name="Bonito G."/>
        </authorList>
    </citation>
    <scope>NUCLEOTIDE SEQUENCE [LARGE SCALE GENOMIC DNA]</scope>
    <source>
        <strain evidence="1 2">AD045</strain>
    </source>
</reference>
<keyword evidence="2" id="KW-1185">Reference proteome</keyword>
<proteinExistence type="predicted"/>
<organism evidence="1 2">
    <name type="scientific">Linnemannia gamsii</name>
    <dbReference type="NCBI Taxonomy" id="64522"/>
    <lineage>
        <taxon>Eukaryota</taxon>
        <taxon>Fungi</taxon>
        <taxon>Fungi incertae sedis</taxon>
        <taxon>Mucoromycota</taxon>
        <taxon>Mortierellomycotina</taxon>
        <taxon>Mortierellomycetes</taxon>
        <taxon>Mortierellales</taxon>
        <taxon>Mortierellaceae</taxon>
        <taxon>Linnemannia</taxon>
    </lineage>
</organism>
<protein>
    <submittedName>
        <fullName evidence="1">Uncharacterized protein</fullName>
    </submittedName>
</protein>
<comment type="caution">
    <text evidence="1">The sequence shown here is derived from an EMBL/GenBank/DDBJ whole genome shotgun (WGS) entry which is preliminary data.</text>
</comment>
<evidence type="ECO:0000313" key="2">
    <source>
        <dbReference type="Proteomes" id="UP001194696"/>
    </source>
</evidence>
<gene>
    <name evidence="1" type="ORF">BGZ96_008372</name>
</gene>
<evidence type="ECO:0000313" key="1">
    <source>
        <dbReference type="EMBL" id="KAG0287742.1"/>
    </source>
</evidence>